<reference evidence="3 4" key="1">
    <citation type="journal article" date="2019" name="Environ. Microbiol.">
        <title>An active ?-lactamase is a part of an orchestrated cell wall stress resistance network of Bacillus subtilis and related rhizosphere species.</title>
        <authorList>
            <person name="Bucher T."/>
            <person name="Keren-Paz A."/>
            <person name="Hausser J."/>
            <person name="Olender T."/>
            <person name="Cytryn E."/>
            <person name="Kolodkin-Gal I."/>
        </authorList>
    </citation>
    <scope>NUCLEOTIDE SEQUENCE [LARGE SCALE GENOMIC DNA]</scope>
    <source>
        <strain evidence="3 4">I4</strain>
    </source>
</reference>
<dbReference type="Proteomes" id="UP000309170">
    <property type="component" value="Unassembled WGS sequence"/>
</dbReference>
<evidence type="ECO:0000313" key="3">
    <source>
        <dbReference type="EMBL" id="TKH08774.1"/>
    </source>
</evidence>
<feature type="domain" description="Peptidoglycan binding-like" evidence="1">
    <location>
        <begin position="267"/>
        <end position="318"/>
    </location>
</feature>
<gene>
    <name evidence="3" type="ORF">FC678_19295</name>
</gene>
<sequence length="320" mass="34900">MTVKLETLLDRSEKNMGSGIHPVVKESALEMVKRAYQEGIFVQISAGYRSMEEQAKLYGQGRLGYIYDGKNYSDLSKPRVTNARPGHSYHNYGLAIDYFIVSDDGKNAIWTVDAKWKRVAAIGKSLGFAWGGDWSSFKDYPHLDMTGGLTYSQLKAGVKPGLISKVNGTTPPATQVESEVIVKDTPAKDSGNQTIKSIQRTLNSRYNAKIDVDGYYGPNTKKALIKGFQTELNKQYGAKINVDGIWGPQTKAASPNVREGAEGNITYILQAALYLEGHNPHGIDGIFGSGTEIAVKTFQRANGLSADGVAGENTFEKLFG</sequence>
<comment type="caution">
    <text evidence="3">The sequence shown here is derived from an EMBL/GenBank/DDBJ whole genome shotgun (WGS) entry which is preliminary data.</text>
</comment>
<dbReference type="SUPFAM" id="SSF47090">
    <property type="entry name" value="PGBD-like"/>
    <property type="match status" value="2"/>
</dbReference>
<dbReference type="EMBL" id="SZNT01000335">
    <property type="protein sequence ID" value="TKH08774.1"/>
    <property type="molecule type" value="Genomic_DNA"/>
</dbReference>
<feature type="domain" description="Peptidase M15C" evidence="2">
    <location>
        <begin position="85"/>
        <end position="145"/>
    </location>
</feature>
<dbReference type="CDD" id="cd14845">
    <property type="entry name" value="L-Ala-D-Glu_peptidase_like"/>
    <property type="match status" value="1"/>
</dbReference>
<dbReference type="RefSeq" id="WP_137024194.1">
    <property type="nucleotide sequence ID" value="NZ_SZNS01000010.1"/>
</dbReference>
<dbReference type="PANTHER" id="PTHR34385">
    <property type="entry name" value="D-ALANYL-D-ALANINE CARBOXYPEPTIDASE"/>
    <property type="match status" value="1"/>
</dbReference>
<dbReference type="Pfam" id="PF01471">
    <property type="entry name" value="PG_binding_1"/>
    <property type="match status" value="2"/>
</dbReference>
<evidence type="ECO:0000313" key="4">
    <source>
        <dbReference type="Proteomes" id="UP000309170"/>
    </source>
</evidence>
<protein>
    <submittedName>
        <fullName evidence="3">Peptidase M15</fullName>
    </submittedName>
</protein>
<dbReference type="InterPro" id="IPR002477">
    <property type="entry name" value="Peptidoglycan-bd-like"/>
</dbReference>
<dbReference type="InterPro" id="IPR039561">
    <property type="entry name" value="Peptidase_M15C"/>
</dbReference>
<dbReference type="Pfam" id="PF13539">
    <property type="entry name" value="Peptidase_M15_4"/>
    <property type="match status" value="1"/>
</dbReference>
<dbReference type="Gene3D" id="3.30.1380.10">
    <property type="match status" value="1"/>
</dbReference>
<dbReference type="InterPro" id="IPR009045">
    <property type="entry name" value="Zn_M74/Hedgehog-like"/>
</dbReference>
<name>A0A9X8ZEG4_9BACI</name>
<evidence type="ECO:0000259" key="2">
    <source>
        <dbReference type="Pfam" id="PF13539"/>
    </source>
</evidence>
<dbReference type="PANTHER" id="PTHR34385:SF1">
    <property type="entry name" value="PEPTIDOGLYCAN L-ALANYL-D-GLUTAMATE ENDOPEPTIDASE CWLK"/>
    <property type="match status" value="1"/>
</dbReference>
<dbReference type="InterPro" id="IPR036366">
    <property type="entry name" value="PGBDSf"/>
</dbReference>
<dbReference type="Gene3D" id="1.10.101.10">
    <property type="entry name" value="PGBD-like superfamily/PGBD"/>
    <property type="match status" value="2"/>
</dbReference>
<evidence type="ECO:0000259" key="1">
    <source>
        <dbReference type="Pfam" id="PF01471"/>
    </source>
</evidence>
<dbReference type="AlphaFoldDB" id="A0A9X8ZEG4"/>
<feature type="domain" description="Peptidoglycan binding-like" evidence="1">
    <location>
        <begin position="193"/>
        <end position="253"/>
    </location>
</feature>
<proteinExistence type="predicted"/>
<accession>A0A9X8ZEG4</accession>
<dbReference type="InterPro" id="IPR036365">
    <property type="entry name" value="PGBD-like_sf"/>
</dbReference>
<dbReference type="SUPFAM" id="SSF55166">
    <property type="entry name" value="Hedgehog/DD-peptidase"/>
    <property type="match status" value="1"/>
</dbReference>
<dbReference type="GO" id="GO:0008233">
    <property type="term" value="F:peptidase activity"/>
    <property type="evidence" value="ECO:0007669"/>
    <property type="project" value="InterPro"/>
</dbReference>
<organism evidence="3 4">
    <name type="scientific">Peribacillus simplex</name>
    <dbReference type="NCBI Taxonomy" id="1478"/>
    <lineage>
        <taxon>Bacteria</taxon>
        <taxon>Bacillati</taxon>
        <taxon>Bacillota</taxon>
        <taxon>Bacilli</taxon>
        <taxon>Bacillales</taxon>
        <taxon>Bacillaceae</taxon>
        <taxon>Peribacillus</taxon>
    </lineage>
</organism>
<dbReference type="InterPro" id="IPR052179">
    <property type="entry name" value="DD-CPase-like"/>
</dbReference>